<accession>A0ABU1H974</accession>
<dbReference type="EMBL" id="JARWAM010000001">
    <property type="protein sequence ID" value="MDR5904003.1"/>
    <property type="molecule type" value="Genomic_DNA"/>
</dbReference>
<dbReference type="Proteomes" id="UP001251374">
    <property type="component" value="Unassembled WGS sequence"/>
</dbReference>
<comment type="caution">
    <text evidence="1">The sequence shown here is derived from an EMBL/GenBank/DDBJ whole genome shotgun (WGS) entry which is preliminary data.</text>
</comment>
<sequence length="237" mass="25887">MIDLMEIGRRLWEDGEPNAVEQHATDLMALSSEVWEEPAGDSPPPQESAAIRNVSAAAEPYPAQISANPQNPQAALPAPAHEAETIVTALVMGAGHDLGLPLVNRLRDVLAPMDRPARASMAAAIDDAFKAAQSAEEARQQVVKLLDSHTPRQAKPERLAGRPDWITWIAGQCPLLPEDRAFIQRRLHTLPPRAAERAARRYVETWQAAAVAEPKPQAKDNRGRTAANRTLLALVRR</sequence>
<reference evidence="1 2" key="1">
    <citation type="submission" date="2023-04" db="EMBL/GenBank/DDBJ databases">
        <title>A long-awaited taxogenomic arrangement of the family Halomonadaceae.</title>
        <authorList>
            <person name="De La Haba R."/>
            <person name="Chuvochina M."/>
            <person name="Wittouck S."/>
            <person name="Arahal D.R."/>
            <person name="Sanchez-Porro C."/>
            <person name="Hugenholtz P."/>
            <person name="Ventosa A."/>
        </authorList>
    </citation>
    <scope>NUCLEOTIDE SEQUENCE [LARGE SCALE GENOMIC DNA]</scope>
    <source>
        <strain evidence="1 2">DSM 26770</strain>
    </source>
</reference>
<protein>
    <recommendedName>
        <fullName evidence="3">DUF222 domain-containing protein</fullName>
    </recommendedName>
</protein>
<keyword evidence="2" id="KW-1185">Reference proteome</keyword>
<evidence type="ECO:0000313" key="1">
    <source>
        <dbReference type="EMBL" id="MDR5904003.1"/>
    </source>
</evidence>
<evidence type="ECO:0008006" key="3">
    <source>
        <dbReference type="Google" id="ProtNLM"/>
    </source>
</evidence>
<name>A0ABU1H974_9GAMM</name>
<gene>
    <name evidence="1" type="ORF">QC821_01795</name>
</gene>
<evidence type="ECO:0000313" key="2">
    <source>
        <dbReference type="Proteomes" id="UP001251374"/>
    </source>
</evidence>
<organism evidence="1 2">
    <name type="scientific">Franzmannia qiaohouensis</name>
    <dbReference type="NCBI Taxonomy" id="1329370"/>
    <lineage>
        <taxon>Bacteria</taxon>
        <taxon>Pseudomonadati</taxon>
        <taxon>Pseudomonadota</taxon>
        <taxon>Gammaproteobacteria</taxon>
        <taxon>Oceanospirillales</taxon>
        <taxon>Halomonadaceae</taxon>
        <taxon>Franzmannia</taxon>
    </lineage>
</organism>
<proteinExistence type="predicted"/>
<dbReference type="RefSeq" id="WP_309716176.1">
    <property type="nucleotide sequence ID" value="NZ_JARWAM010000001.1"/>
</dbReference>